<evidence type="ECO:0000313" key="3">
    <source>
        <dbReference type="EMBL" id="SEI93488.1"/>
    </source>
</evidence>
<gene>
    <name evidence="3" type="ORF">SAMN04488058_102257</name>
</gene>
<dbReference type="STRING" id="856736.SAMN04488058_102257"/>
<feature type="region of interest" description="Disordered" evidence="1">
    <location>
        <begin position="155"/>
        <end position="201"/>
    </location>
</feature>
<protein>
    <submittedName>
        <fullName evidence="3">Uncharacterized protein</fullName>
    </submittedName>
</protein>
<reference evidence="4" key="1">
    <citation type="submission" date="2016-10" db="EMBL/GenBank/DDBJ databases">
        <authorList>
            <person name="Varghese N."/>
            <person name="Submissions S."/>
        </authorList>
    </citation>
    <scope>NUCLEOTIDE SEQUENCE [LARGE SCALE GENOMIC DNA]</scope>
    <source>
        <strain evidence="4">CGMCC 1.10218</strain>
    </source>
</reference>
<organism evidence="3 4">
    <name type="scientific">Deinococcus reticulitermitis</name>
    <dbReference type="NCBI Taxonomy" id="856736"/>
    <lineage>
        <taxon>Bacteria</taxon>
        <taxon>Thermotogati</taxon>
        <taxon>Deinococcota</taxon>
        <taxon>Deinococci</taxon>
        <taxon>Deinococcales</taxon>
        <taxon>Deinococcaceae</taxon>
        <taxon>Deinococcus</taxon>
    </lineage>
</organism>
<accession>A0A1H6UMH1</accession>
<sequence length="201" mass="20938">MRKLLLLAALTLPAMPAAAQTLSVNIDVTVRFPVISQTSASLVNLLSQGVQVSFLTPTAQPAATLNKTGGITITGRSDGVAQPLTGSAPVTQVQVTTPIPGTTQVVREVYPLTQPLSLSQPISAQSIVVRAVDGQPVPLTNVMGRQAAWAKAPGLQKKLGGMPPGQLKQLCKREPSNALCRQTPAPKAPKTKENGQGNGKR</sequence>
<dbReference type="RefSeq" id="WP_245745224.1">
    <property type="nucleotide sequence ID" value="NZ_FNZA01000002.1"/>
</dbReference>
<dbReference type="AlphaFoldDB" id="A0A1H6UMH1"/>
<evidence type="ECO:0000256" key="1">
    <source>
        <dbReference type="SAM" id="MobiDB-lite"/>
    </source>
</evidence>
<keyword evidence="4" id="KW-1185">Reference proteome</keyword>
<dbReference type="Proteomes" id="UP000199223">
    <property type="component" value="Unassembled WGS sequence"/>
</dbReference>
<name>A0A1H6UMH1_9DEIO</name>
<keyword evidence="2" id="KW-0732">Signal</keyword>
<evidence type="ECO:0000313" key="4">
    <source>
        <dbReference type="Proteomes" id="UP000199223"/>
    </source>
</evidence>
<dbReference type="EMBL" id="FNZA01000002">
    <property type="protein sequence ID" value="SEI93488.1"/>
    <property type="molecule type" value="Genomic_DNA"/>
</dbReference>
<proteinExistence type="predicted"/>
<evidence type="ECO:0000256" key="2">
    <source>
        <dbReference type="SAM" id="SignalP"/>
    </source>
</evidence>
<feature type="signal peptide" evidence="2">
    <location>
        <begin position="1"/>
        <end position="19"/>
    </location>
</feature>
<feature type="chain" id="PRO_5011564934" evidence="2">
    <location>
        <begin position="20"/>
        <end position="201"/>
    </location>
</feature>